<dbReference type="STRING" id="8496.A0A151P539"/>
<dbReference type="Gene3D" id="3.30.530.20">
    <property type="match status" value="1"/>
</dbReference>
<dbReference type="CDD" id="cd07813">
    <property type="entry name" value="COQ10p_like"/>
    <property type="match status" value="1"/>
</dbReference>
<evidence type="ECO:0000313" key="6">
    <source>
        <dbReference type="Proteomes" id="UP000050525"/>
    </source>
</evidence>
<dbReference type="PANTHER" id="PTHR12901:SF8">
    <property type="entry name" value="COENZYME Q-BINDING PROTEIN COQ10 HOMOLOG A, MITOCHONDRIAL"/>
    <property type="match status" value="1"/>
</dbReference>
<proteinExistence type="inferred from homology"/>
<dbReference type="SUPFAM" id="SSF55961">
    <property type="entry name" value="Bet v1-like"/>
    <property type="match status" value="1"/>
</dbReference>
<protein>
    <submittedName>
        <fullName evidence="5">Coenzyme Q-binding COQ10-like protein A, mitochondrial</fullName>
    </submittedName>
</protein>
<evidence type="ECO:0000256" key="1">
    <source>
        <dbReference type="ARBA" id="ARBA00006885"/>
    </source>
</evidence>
<organism evidence="5 6">
    <name type="scientific">Alligator mississippiensis</name>
    <name type="common">American alligator</name>
    <dbReference type="NCBI Taxonomy" id="8496"/>
    <lineage>
        <taxon>Eukaryota</taxon>
        <taxon>Metazoa</taxon>
        <taxon>Chordata</taxon>
        <taxon>Craniata</taxon>
        <taxon>Vertebrata</taxon>
        <taxon>Euteleostomi</taxon>
        <taxon>Archelosauria</taxon>
        <taxon>Archosauria</taxon>
        <taxon>Crocodylia</taxon>
        <taxon>Alligatoridae</taxon>
        <taxon>Alligatorinae</taxon>
        <taxon>Alligator</taxon>
    </lineage>
</organism>
<dbReference type="GO" id="GO:0045333">
    <property type="term" value="P:cellular respiration"/>
    <property type="evidence" value="ECO:0007669"/>
    <property type="project" value="InterPro"/>
</dbReference>
<evidence type="ECO:0000256" key="3">
    <source>
        <dbReference type="ARBA" id="ARBA00024947"/>
    </source>
</evidence>
<reference evidence="5 6" key="1">
    <citation type="journal article" date="2012" name="Genome Biol.">
        <title>Sequencing three crocodilian genomes to illuminate the evolution of archosaurs and amniotes.</title>
        <authorList>
            <person name="St John J.A."/>
            <person name="Braun E.L."/>
            <person name="Isberg S.R."/>
            <person name="Miles L.G."/>
            <person name="Chong A.Y."/>
            <person name="Gongora J."/>
            <person name="Dalzell P."/>
            <person name="Moran C."/>
            <person name="Bed'hom B."/>
            <person name="Abzhanov A."/>
            <person name="Burgess S.C."/>
            <person name="Cooksey A.M."/>
            <person name="Castoe T.A."/>
            <person name="Crawford N.G."/>
            <person name="Densmore L.D."/>
            <person name="Drew J.C."/>
            <person name="Edwards S.V."/>
            <person name="Faircloth B.C."/>
            <person name="Fujita M.K."/>
            <person name="Greenwold M.J."/>
            <person name="Hoffmann F.G."/>
            <person name="Howard J.M."/>
            <person name="Iguchi T."/>
            <person name="Janes D.E."/>
            <person name="Khan S.Y."/>
            <person name="Kohno S."/>
            <person name="de Koning A.J."/>
            <person name="Lance S.L."/>
            <person name="McCarthy F.M."/>
            <person name="McCormack J.E."/>
            <person name="Merchant M.E."/>
            <person name="Peterson D.G."/>
            <person name="Pollock D.D."/>
            <person name="Pourmand N."/>
            <person name="Raney B.J."/>
            <person name="Roessler K.A."/>
            <person name="Sanford J.R."/>
            <person name="Sawyer R.H."/>
            <person name="Schmidt C.J."/>
            <person name="Triplett E.W."/>
            <person name="Tuberville T.D."/>
            <person name="Venegas-Anaya M."/>
            <person name="Howard J.T."/>
            <person name="Jarvis E.D."/>
            <person name="Guillette L.J.Jr."/>
            <person name="Glenn T.C."/>
            <person name="Green R.E."/>
            <person name="Ray D.A."/>
        </authorList>
    </citation>
    <scope>NUCLEOTIDE SEQUENCE [LARGE SCALE GENOMIC DNA]</scope>
    <source>
        <strain evidence="5">KSC_2009_1</strain>
    </source>
</reference>
<dbReference type="FunFam" id="3.30.530.20:FF:000114">
    <property type="entry name" value="Uncharacterized protein"/>
    <property type="match status" value="1"/>
</dbReference>
<comment type="similarity">
    <text evidence="1">Belongs to the COQ10 family.</text>
</comment>
<dbReference type="Pfam" id="PF03364">
    <property type="entry name" value="Polyketide_cyc"/>
    <property type="match status" value="1"/>
</dbReference>
<dbReference type="InterPro" id="IPR005031">
    <property type="entry name" value="COQ10_START"/>
</dbReference>
<dbReference type="GO" id="GO:0048039">
    <property type="term" value="F:ubiquinone binding"/>
    <property type="evidence" value="ECO:0007669"/>
    <property type="project" value="InterPro"/>
</dbReference>
<evidence type="ECO:0000259" key="4">
    <source>
        <dbReference type="Pfam" id="PF03364"/>
    </source>
</evidence>
<accession>A0A151P539</accession>
<comment type="caution">
    <text evidence="5">The sequence shown here is derived from an EMBL/GenBank/DDBJ whole genome shotgun (WGS) entry which is preliminary data.</text>
</comment>
<dbReference type="InterPro" id="IPR023393">
    <property type="entry name" value="START-like_dom_sf"/>
</dbReference>
<evidence type="ECO:0000256" key="2">
    <source>
        <dbReference type="ARBA" id="ARBA00011814"/>
    </source>
</evidence>
<dbReference type="PANTHER" id="PTHR12901">
    <property type="entry name" value="SPERM PROTEIN HOMOLOG"/>
    <property type="match status" value="1"/>
</dbReference>
<dbReference type="Proteomes" id="UP000050525">
    <property type="component" value="Unassembled WGS sequence"/>
</dbReference>
<name>A0A151P539_ALLMI</name>
<keyword evidence="6" id="KW-1185">Reference proteome</keyword>
<dbReference type="InterPro" id="IPR044996">
    <property type="entry name" value="COQ10-like"/>
</dbReference>
<comment type="function">
    <text evidence="3">Required for the function of coenzyme Q in the respiratory chain. May serve as a chaperone or may be involved in the transport of Q6 from its site of synthesis to the catalytic sites of the respiratory complexes.</text>
</comment>
<evidence type="ECO:0000313" key="5">
    <source>
        <dbReference type="EMBL" id="KYO44174.1"/>
    </source>
</evidence>
<sequence length="162" mass="18291">MTSRGPARGPRYASLCDVQLSCVARALGGLDRAPHTPPSRTFINLAGPFTNKRKEYSERRIIGYAMEEMYDVVSNVDEYKCFVPWCKKSVVVSRRAGHVRAQLEVGFPPVLERYTSIITLVRPHLVKAVCTDGKLFNHLETSWRFSPGIQGYPRTCTVDFSH</sequence>
<comment type="subunit">
    <text evidence="2">Interacts with coenzyme Q.</text>
</comment>
<dbReference type="EMBL" id="AKHW03000862">
    <property type="protein sequence ID" value="KYO44174.1"/>
    <property type="molecule type" value="Genomic_DNA"/>
</dbReference>
<dbReference type="AlphaFoldDB" id="A0A151P539"/>
<feature type="domain" description="Coenzyme Q-binding protein COQ10 START" evidence="4">
    <location>
        <begin position="62"/>
        <end position="161"/>
    </location>
</feature>
<dbReference type="GO" id="GO:0005739">
    <property type="term" value="C:mitochondrion"/>
    <property type="evidence" value="ECO:0007669"/>
    <property type="project" value="TreeGrafter"/>
</dbReference>
<gene>
    <name evidence="5" type="primary">COQ10A</name>
    <name evidence="5" type="ORF">Y1Q_0021128</name>
</gene>